<dbReference type="Pfam" id="PF05598">
    <property type="entry name" value="DUF772"/>
    <property type="match status" value="1"/>
</dbReference>
<accession>A0ABX8R9I1</accession>
<keyword evidence="4" id="KW-1185">Reference proteome</keyword>
<dbReference type="RefSeq" id="WP_218282421.1">
    <property type="nucleotide sequence ID" value="NZ_CP078093.1"/>
</dbReference>
<name>A0ABX8R9I1_9CLOT</name>
<evidence type="ECO:0000259" key="1">
    <source>
        <dbReference type="Pfam" id="PF05598"/>
    </source>
</evidence>
<dbReference type="InterPro" id="IPR008490">
    <property type="entry name" value="Transposase_InsH_N"/>
</dbReference>
<feature type="domain" description="Transposase DDE" evidence="2">
    <location>
        <begin position="324"/>
        <end position="443"/>
    </location>
</feature>
<dbReference type="PANTHER" id="PTHR33408">
    <property type="entry name" value="TRANSPOSASE"/>
    <property type="match status" value="1"/>
</dbReference>
<dbReference type="PANTHER" id="PTHR33408:SF2">
    <property type="entry name" value="TRANSPOSASE DDE DOMAIN-CONTAINING PROTEIN"/>
    <property type="match status" value="1"/>
</dbReference>
<dbReference type="InterPro" id="IPR025668">
    <property type="entry name" value="Tnp_DDE_dom"/>
</dbReference>
<feature type="domain" description="Transposase InsH N-terminal" evidence="1">
    <location>
        <begin position="17"/>
        <end position="113"/>
    </location>
</feature>
<dbReference type="NCBIfam" id="NF033551">
    <property type="entry name" value="transpos_IS1182"/>
    <property type="match status" value="1"/>
</dbReference>
<organism evidence="3 4">
    <name type="scientific">Crassaminicella indica</name>
    <dbReference type="NCBI Taxonomy" id="2855394"/>
    <lineage>
        <taxon>Bacteria</taxon>
        <taxon>Bacillati</taxon>
        <taxon>Bacillota</taxon>
        <taxon>Clostridia</taxon>
        <taxon>Eubacteriales</taxon>
        <taxon>Clostridiaceae</taxon>
        <taxon>Crassaminicella</taxon>
    </lineage>
</organism>
<protein>
    <submittedName>
        <fullName evidence="3">IS1182 family transposase</fullName>
    </submittedName>
</protein>
<gene>
    <name evidence="3" type="ORF">KVH43_10155</name>
</gene>
<evidence type="ECO:0000259" key="2">
    <source>
        <dbReference type="Pfam" id="PF13751"/>
    </source>
</evidence>
<evidence type="ECO:0000313" key="3">
    <source>
        <dbReference type="EMBL" id="QXM05723.1"/>
    </source>
</evidence>
<dbReference type="InterPro" id="IPR047629">
    <property type="entry name" value="IS1182_transpos"/>
</dbReference>
<dbReference type="Pfam" id="PF13751">
    <property type="entry name" value="DDE_Tnp_1_6"/>
    <property type="match status" value="1"/>
</dbReference>
<dbReference type="EMBL" id="CP078093">
    <property type="protein sequence ID" value="QXM05723.1"/>
    <property type="molecule type" value="Genomic_DNA"/>
</dbReference>
<proteinExistence type="predicted"/>
<dbReference type="Proteomes" id="UP000886818">
    <property type="component" value="Chromosome"/>
</dbReference>
<evidence type="ECO:0000313" key="4">
    <source>
        <dbReference type="Proteomes" id="UP000886818"/>
    </source>
</evidence>
<sequence>MLTKNNGYQNRIETVMIENLVSEDHLLRKINKYINFSFIYDLVEDKYCLDNGRPSIDPVVLFKMMFIGYLYGIRSERRLMEEIKYNIAYRWFLGYGITDEIPHHSTISQNRRRRFTGTDIFEKIFSNIVKQAIDNNLVLGKILYTDSTHLKANANKNKYEEKYIKVEVKEYVDDLENAINEDRINHGKKPLKKKNMKPEIKRIKSSITDPDSGFMHRDRKPKGFFYLEHRTVDAENNIITGVNVTPGNINDATPYLQILDEQIEKYGFEVKFVGLDAGYFTAPICKGLNDRNIQGAIGYRLGPHKKGKFTKNRFQYVDEWDVIMCPNLYPMHYKTTTRQGYREYISDKNNCSECPYKEKCLYDGNETRTIRLHVWEKYKDKVKRFTMYDQLGKRIYKRRKETVERSFADAKQLHGLRYARFHGIEKVKEQCLMTAAVQNMKKIAMILSSLSFNSFLNDYSHKILSYAYFIFRKTNH</sequence>
<reference evidence="3" key="1">
    <citation type="submission" date="2021-07" db="EMBL/GenBank/DDBJ databases">
        <title>Complete genome sequence of Crassaminicella sp. 143-21, isolated from a deep-sea hydrothermal vent.</title>
        <authorList>
            <person name="Li X."/>
        </authorList>
    </citation>
    <scope>NUCLEOTIDE SEQUENCE</scope>
    <source>
        <strain evidence="3">143-21</strain>
    </source>
</reference>